<evidence type="ECO:0000256" key="4">
    <source>
        <dbReference type="ARBA" id="ARBA00023002"/>
    </source>
</evidence>
<evidence type="ECO:0000256" key="1">
    <source>
        <dbReference type="ARBA" id="ARBA00006622"/>
    </source>
</evidence>
<dbReference type="InterPro" id="IPR010300">
    <property type="entry name" value="CDO_1"/>
</dbReference>
<sequence>MISDATDTRFPDFAGRQRLVDALDAATGATDTATVVARVERALLAAIADPLIVLPDCVHAPITEHYARRELYRSARHGYSVIAMTWGPGQGTPLHDHDGLWCVEGVWQGALRFTPHRLLETRGERCHFAPLPTLAGERGSTGNLIPPDEYHVLRNASDDAIAISVHVYQRPLEHCTVFVPEAGCEGWYRRESRLMQTDTVA</sequence>
<accession>A0A1Y5Q8E4</accession>
<gene>
    <name evidence="8" type="ORF">STPYR_12366</name>
</gene>
<evidence type="ECO:0000313" key="8">
    <source>
        <dbReference type="EMBL" id="SBV37436.1"/>
    </source>
</evidence>
<evidence type="ECO:0000256" key="5">
    <source>
        <dbReference type="ARBA" id="ARBA00023004"/>
    </source>
</evidence>
<keyword evidence="4" id="KW-0560">Oxidoreductase</keyword>
<feature type="binding site" evidence="7">
    <location>
        <position position="95"/>
    </location>
    <ligand>
        <name>Fe cation</name>
        <dbReference type="ChEBI" id="CHEBI:24875"/>
        <note>catalytic</note>
    </ligand>
</feature>
<proteinExistence type="inferred from homology"/>
<evidence type="ECO:0000256" key="6">
    <source>
        <dbReference type="PIRSR" id="PIRSR610300-50"/>
    </source>
</evidence>
<evidence type="ECO:0000256" key="2">
    <source>
        <dbReference type="ARBA" id="ARBA00022723"/>
    </source>
</evidence>
<feature type="binding site" evidence="7">
    <location>
        <position position="97"/>
    </location>
    <ligand>
        <name>Fe cation</name>
        <dbReference type="ChEBI" id="CHEBI:24875"/>
        <note>catalytic</note>
    </ligand>
</feature>
<evidence type="ECO:0000256" key="3">
    <source>
        <dbReference type="ARBA" id="ARBA00022964"/>
    </source>
</evidence>
<dbReference type="EMBL" id="FLTS01000001">
    <property type="protein sequence ID" value="SBV37436.1"/>
    <property type="molecule type" value="Genomic_DNA"/>
</dbReference>
<feature type="cross-link" description="3'-(S-cysteinyl)-tyrosine (Cys-Tyr)" evidence="6">
    <location>
        <begin position="102"/>
        <end position="168"/>
    </location>
</feature>
<dbReference type="CDD" id="cd10548">
    <property type="entry name" value="cupin_CDO"/>
    <property type="match status" value="1"/>
</dbReference>
<keyword evidence="2 7" id="KW-0479">Metal-binding</keyword>
<dbReference type="PANTHER" id="PTHR12918:SF1">
    <property type="entry name" value="CYSTEINE DIOXYGENASE TYPE 1"/>
    <property type="match status" value="1"/>
</dbReference>
<dbReference type="Pfam" id="PF05995">
    <property type="entry name" value="CDO_I"/>
    <property type="match status" value="1"/>
</dbReference>
<dbReference type="InterPro" id="IPR011051">
    <property type="entry name" value="RmlC_Cupin_sf"/>
</dbReference>
<evidence type="ECO:0000256" key="7">
    <source>
        <dbReference type="PIRSR" id="PIRSR610300-51"/>
    </source>
</evidence>
<protein>
    <submittedName>
        <fullName evidence="8">Cysteine dioxygenase type I</fullName>
    </submittedName>
</protein>
<dbReference type="PANTHER" id="PTHR12918">
    <property type="entry name" value="CYSTEINE DIOXYGENASE"/>
    <property type="match status" value="1"/>
</dbReference>
<name>A0A1Y5Q8E4_9GAMM</name>
<keyword evidence="3 8" id="KW-0223">Dioxygenase</keyword>
<dbReference type="GO" id="GO:0008198">
    <property type="term" value="F:ferrous iron binding"/>
    <property type="evidence" value="ECO:0007669"/>
    <property type="project" value="TreeGrafter"/>
</dbReference>
<keyword evidence="6" id="KW-0883">Thioether bond</keyword>
<reference evidence="8" key="1">
    <citation type="submission" date="2016-03" db="EMBL/GenBank/DDBJ databases">
        <authorList>
            <person name="Ploux O."/>
        </authorList>
    </citation>
    <scope>NUCLEOTIDE SEQUENCE</scope>
    <source>
        <strain evidence="8">UC10</strain>
    </source>
</reference>
<organism evidence="8">
    <name type="scientific">uncultured Stenotrophomonas sp</name>
    <dbReference type="NCBI Taxonomy" id="165438"/>
    <lineage>
        <taxon>Bacteria</taxon>
        <taxon>Pseudomonadati</taxon>
        <taxon>Pseudomonadota</taxon>
        <taxon>Gammaproteobacteria</taxon>
        <taxon>Lysobacterales</taxon>
        <taxon>Lysobacteraceae</taxon>
        <taxon>Stenotrophomonas</taxon>
        <taxon>environmental samples</taxon>
    </lineage>
</organism>
<feature type="binding site" evidence="7">
    <location>
        <position position="151"/>
    </location>
    <ligand>
        <name>Fe cation</name>
        <dbReference type="ChEBI" id="CHEBI:24875"/>
        <note>catalytic</note>
    </ligand>
</feature>
<keyword evidence="5 7" id="KW-0408">Iron</keyword>
<comment type="similarity">
    <text evidence="1">Belongs to the cysteine dioxygenase family.</text>
</comment>
<dbReference type="SUPFAM" id="SSF51182">
    <property type="entry name" value="RmlC-like cupins"/>
    <property type="match status" value="1"/>
</dbReference>
<dbReference type="InterPro" id="IPR014710">
    <property type="entry name" value="RmlC-like_jellyroll"/>
</dbReference>
<dbReference type="AlphaFoldDB" id="A0A1Y5Q8E4"/>
<dbReference type="GO" id="GO:0016702">
    <property type="term" value="F:oxidoreductase activity, acting on single donors with incorporation of molecular oxygen, incorporation of two atoms of oxygen"/>
    <property type="evidence" value="ECO:0007669"/>
    <property type="project" value="InterPro"/>
</dbReference>
<dbReference type="Gene3D" id="2.60.120.10">
    <property type="entry name" value="Jelly Rolls"/>
    <property type="match status" value="1"/>
</dbReference>